<dbReference type="FunFam" id="1.10.510.10:FF:000307">
    <property type="entry name" value="Serine/threonine-protein kinase RIO2"/>
    <property type="match status" value="1"/>
</dbReference>
<evidence type="ECO:0000256" key="9">
    <source>
        <dbReference type="ARBA" id="ARBA00022679"/>
    </source>
</evidence>
<dbReference type="GO" id="GO:0005524">
    <property type="term" value="F:ATP binding"/>
    <property type="evidence" value="ECO:0007669"/>
    <property type="project" value="UniProtKB-KW"/>
</dbReference>
<keyword evidence="8" id="KW-0597">Phosphoprotein</keyword>
<dbReference type="InterPro" id="IPR018934">
    <property type="entry name" value="RIO_dom"/>
</dbReference>
<evidence type="ECO:0000256" key="16">
    <source>
        <dbReference type="ARBA" id="ARBA00048679"/>
    </source>
</evidence>
<evidence type="ECO:0000256" key="14">
    <source>
        <dbReference type="ARBA" id="ARBA00022842"/>
    </source>
</evidence>
<evidence type="ECO:0000256" key="6">
    <source>
        <dbReference type="ARBA" id="ARBA00022517"/>
    </source>
</evidence>
<keyword evidence="11" id="KW-0547">Nucleotide-binding</keyword>
<evidence type="ECO:0000256" key="5">
    <source>
        <dbReference type="ARBA" id="ARBA00022490"/>
    </source>
</evidence>
<dbReference type="Gene3D" id="1.10.510.10">
    <property type="entry name" value="Transferase(Phosphotransferase) domain 1"/>
    <property type="match status" value="1"/>
</dbReference>
<name>A0A9W7XH70_9FUNG</name>
<dbReference type="InterPro" id="IPR018935">
    <property type="entry name" value="RIO_kinase_CS"/>
</dbReference>
<proteinExistence type="inferred from homology"/>
<dbReference type="EMBL" id="JANBOH010000285">
    <property type="protein sequence ID" value="KAJ1643177.1"/>
    <property type="molecule type" value="Genomic_DNA"/>
</dbReference>
<sequence length="406" mass="46400">MRLDPKALRYMSNDDFRVLTAIEVGSRNHDIVPAPLIAQLSHLRGGGANKRISDLVKRKLIATEQNSKYKGYKLVYAGYDYLALRTLSKRGTVTSVGNQIGVGKESDIFVVAGEDEKEVVLKLHRLGRQSFRNVKLKRDYFRQDQSPSWMYMSRLSAMKEYAFMKVLYENGFPVPIPVDQNRHCVVMEFVEAFPLRQISQVGEPGKLYSKLMDLIVRLAKYGLIHGDFNEFNILLKDDGSPILIDFPQMVSTSHPNAEFYFNRDVDCIRTFFKRRFNYESVLYPKFGLDSNKEFDLDVQVAASGFTKKDQSQLEKYMSELNEQGGNSGDDFVEDLPSDEEIVYESDENEDDENKGEDEAVSTNQSVDTDQDFDDQDFVIETDRLGNTIRRKRIPDSSISANDNAQA</sequence>
<dbReference type="PANTHER" id="PTHR45852:SF1">
    <property type="entry name" value="SERINE_THREONINE-PROTEIN KINASE RIO2"/>
    <property type="match status" value="1"/>
</dbReference>
<evidence type="ECO:0000256" key="15">
    <source>
        <dbReference type="ARBA" id="ARBA00047899"/>
    </source>
</evidence>
<evidence type="ECO:0000256" key="17">
    <source>
        <dbReference type="ARBA" id="ARBA00068353"/>
    </source>
</evidence>
<dbReference type="Pfam" id="PF01163">
    <property type="entry name" value="RIO1"/>
    <property type="match status" value="1"/>
</dbReference>
<dbReference type="SUPFAM" id="SSF56112">
    <property type="entry name" value="Protein kinase-like (PK-like)"/>
    <property type="match status" value="1"/>
</dbReference>
<keyword evidence="5" id="KW-0963">Cytoplasm</keyword>
<dbReference type="FunFam" id="3.30.200.20:FF:000052">
    <property type="entry name" value="Serine/threonine-protein kinase RIO2"/>
    <property type="match status" value="1"/>
</dbReference>
<dbReference type="GO" id="GO:0046872">
    <property type="term" value="F:metal ion binding"/>
    <property type="evidence" value="ECO:0007669"/>
    <property type="project" value="UniProtKB-KW"/>
</dbReference>
<keyword evidence="7" id="KW-0723">Serine/threonine-protein kinase</keyword>
<feature type="region of interest" description="Disordered" evidence="19">
    <location>
        <begin position="340"/>
        <end position="406"/>
    </location>
</feature>
<dbReference type="Pfam" id="PF09202">
    <property type="entry name" value="Rio2_N"/>
    <property type="match status" value="1"/>
</dbReference>
<dbReference type="GO" id="GO:0004674">
    <property type="term" value="F:protein serine/threonine kinase activity"/>
    <property type="evidence" value="ECO:0007669"/>
    <property type="project" value="UniProtKB-KW"/>
</dbReference>
<keyword evidence="10" id="KW-0479">Metal-binding</keyword>
<dbReference type="InterPro" id="IPR015285">
    <property type="entry name" value="RIO2_wHTH_N"/>
</dbReference>
<evidence type="ECO:0000259" key="20">
    <source>
        <dbReference type="SMART" id="SM00090"/>
    </source>
</evidence>
<dbReference type="InterPro" id="IPR030484">
    <property type="entry name" value="Rio2"/>
</dbReference>
<evidence type="ECO:0000256" key="18">
    <source>
        <dbReference type="ARBA" id="ARBA00068837"/>
    </source>
</evidence>
<feature type="compositionally biased region" description="Polar residues" evidence="19">
    <location>
        <begin position="396"/>
        <end position="406"/>
    </location>
</feature>
<keyword evidence="9 21" id="KW-0808">Transferase</keyword>
<dbReference type="PANTHER" id="PTHR45852">
    <property type="entry name" value="SER/THR-PROTEIN KINASE RIO2"/>
    <property type="match status" value="1"/>
</dbReference>
<feature type="compositionally biased region" description="Acidic residues" evidence="19">
    <location>
        <begin position="340"/>
        <end position="359"/>
    </location>
</feature>
<dbReference type="CDD" id="cd05144">
    <property type="entry name" value="RIO2_C"/>
    <property type="match status" value="1"/>
</dbReference>
<evidence type="ECO:0000256" key="11">
    <source>
        <dbReference type="ARBA" id="ARBA00022741"/>
    </source>
</evidence>
<comment type="similarity">
    <text evidence="3">Belongs to the protein kinase superfamily. RIO-type Ser/Thr kinase family.</text>
</comment>
<evidence type="ECO:0000256" key="10">
    <source>
        <dbReference type="ARBA" id="ARBA00022723"/>
    </source>
</evidence>
<keyword evidence="13" id="KW-0067">ATP-binding</keyword>
<dbReference type="Gene3D" id="3.30.200.20">
    <property type="entry name" value="Phosphorylase Kinase, domain 1"/>
    <property type="match status" value="1"/>
</dbReference>
<dbReference type="InterPro" id="IPR011009">
    <property type="entry name" value="Kinase-like_dom_sf"/>
</dbReference>
<evidence type="ECO:0000256" key="12">
    <source>
        <dbReference type="ARBA" id="ARBA00022777"/>
    </source>
</evidence>
<feature type="compositionally biased region" description="Acidic residues" evidence="19">
    <location>
        <begin position="368"/>
        <end position="379"/>
    </location>
</feature>
<dbReference type="InterPro" id="IPR036390">
    <property type="entry name" value="WH_DNA-bd_sf"/>
</dbReference>
<comment type="catalytic activity">
    <reaction evidence="16">
        <text>L-seryl-[protein] + ATP = O-phospho-L-seryl-[protein] + ADP + H(+)</text>
        <dbReference type="Rhea" id="RHEA:17989"/>
        <dbReference type="Rhea" id="RHEA-COMP:9863"/>
        <dbReference type="Rhea" id="RHEA-COMP:11604"/>
        <dbReference type="ChEBI" id="CHEBI:15378"/>
        <dbReference type="ChEBI" id="CHEBI:29999"/>
        <dbReference type="ChEBI" id="CHEBI:30616"/>
        <dbReference type="ChEBI" id="CHEBI:83421"/>
        <dbReference type="ChEBI" id="CHEBI:456216"/>
        <dbReference type="EC" id="2.7.11.1"/>
    </reaction>
</comment>
<dbReference type="GO" id="GO:0005829">
    <property type="term" value="C:cytosol"/>
    <property type="evidence" value="ECO:0007669"/>
    <property type="project" value="TreeGrafter"/>
</dbReference>
<protein>
    <recommendedName>
        <fullName evidence="17">Serine/threonine-protein kinase RIO2</fullName>
        <ecNumber evidence="4">2.7.11.1</ecNumber>
    </recommendedName>
    <alternativeName>
        <fullName evidence="18">Serine/threonine-protein kinase rio2</fullName>
    </alternativeName>
</protein>
<keyword evidence="12 21" id="KW-0418">Kinase</keyword>
<dbReference type="GO" id="GO:0030490">
    <property type="term" value="P:maturation of SSU-rRNA"/>
    <property type="evidence" value="ECO:0007669"/>
    <property type="project" value="TreeGrafter"/>
</dbReference>
<accession>A0A9W7XH70</accession>
<comment type="cofactor">
    <cofactor evidence="1">
        <name>Mg(2+)</name>
        <dbReference type="ChEBI" id="CHEBI:18420"/>
    </cofactor>
</comment>
<feature type="domain" description="RIO kinase" evidence="20">
    <location>
        <begin position="65"/>
        <end position="288"/>
    </location>
</feature>
<gene>
    <name evidence="21" type="primary">rio2</name>
    <name evidence="21" type="ORF">LPJ64_005021</name>
</gene>
<dbReference type="InterPro" id="IPR000687">
    <property type="entry name" value="RIO_kinase"/>
</dbReference>
<evidence type="ECO:0000313" key="21">
    <source>
        <dbReference type="EMBL" id="KAJ1643177.1"/>
    </source>
</evidence>
<evidence type="ECO:0000313" key="22">
    <source>
        <dbReference type="Proteomes" id="UP001145021"/>
    </source>
</evidence>
<dbReference type="GO" id="GO:0005634">
    <property type="term" value="C:nucleus"/>
    <property type="evidence" value="ECO:0007669"/>
    <property type="project" value="TreeGrafter"/>
</dbReference>
<evidence type="ECO:0000256" key="4">
    <source>
        <dbReference type="ARBA" id="ARBA00012513"/>
    </source>
</evidence>
<evidence type="ECO:0000256" key="19">
    <source>
        <dbReference type="SAM" id="MobiDB-lite"/>
    </source>
</evidence>
<evidence type="ECO:0000256" key="1">
    <source>
        <dbReference type="ARBA" id="ARBA00001946"/>
    </source>
</evidence>
<reference evidence="21" key="1">
    <citation type="submission" date="2022-07" db="EMBL/GenBank/DDBJ databases">
        <title>Phylogenomic reconstructions and comparative analyses of Kickxellomycotina fungi.</title>
        <authorList>
            <person name="Reynolds N.K."/>
            <person name="Stajich J.E."/>
            <person name="Barry K."/>
            <person name="Grigoriev I.V."/>
            <person name="Crous P."/>
            <person name="Smith M.E."/>
        </authorList>
    </citation>
    <scope>NUCLEOTIDE SEQUENCE</scope>
    <source>
        <strain evidence="21">NBRC 105413</strain>
    </source>
</reference>
<comment type="caution">
    <text evidence="21">The sequence shown here is derived from an EMBL/GenBank/DDBJ whole genome shotgun (WGS) entry which is preliminary data.</text>
</comment>
<dbReference type="InterPro" id="IPR036388">
    <property type="entry name" value="WH-like_DNA-bd_sf"/>
</dbReference>
<dbReference type="SUPFAM" id="SSF46785">
    <property type="entry name" value="Winged helix' DNA-binding domain"/>
    <property type="match status" value="1"/>
</dbReference>
<dbReference type="GO" id="GO:0030688">
    <property type="term" value="C:preribosome, small subunit precursor"/>
    <property type="evidence" value="ECO:0007669"/>
    <property type="project" value="TreeGrafter"/>
</dbReference>
<evidence type="ECO:0000256" key="2">
    <source>
        <dbReference type="ARBA" id="ARBA00004496"/>
    </source>
</evidence>
<evidence type="ECO:0000256" key="3">
    <source>
        <dbReference type="ARBA" id="ARBA00009196"/>
    </source>
</evidence>
<dbReference type="AlphaFoldDB" id="A0A9W7XH70"/>
<dbReference type="SMART" id="SM00090">
    <property type="entry name" value="RIO"/>
    <property type="match status" value="1"/>
</dbReference>
<keyword evidence="6" id="KW-0690">Ribosome biogenesis</keyword>
<dbReference type="FunFam" id="1.10.10.10:FF:000053">
    <property type="entry name" value="Serine/threonine-protein kinase RIO2"/>
    <property type="match status" value="1"/>
</dbReference>
<organism evidence="21 22">
    <name type="scientific">Coemansia asiatica</name>
    <dbReference type="NCBI Taxonomy" id="1052880"/>
    <lineage>
        <taxon>Eukaryota</taxon>
        <taxon>Fungi</taxon>
        <taxon>Fungi incertae sedis</taxon>
        <taxon>Zoopagomycota</taxon>
        <taxon>Kickxellomycotina</taxon>
        <taxon>Kickxellomycetes</taxon>
        <taxon>Kickxellales</taxon>
        <taxon>Kickxellaceae</taxon>
        <taxon>Coemansia</taxon>
    </lineage>
</organism>
<comment type="catalytic activity">
    <reaction evidence="15">
        <text>L-threonyl-[protein] + ATP = O-phospho-L-threonyl-[protein] + ADP + H(+)</text>
        <dbReference type="Rhea" id="RHEA:46608"/>
        <dbReference type="Rhea" id="RHEA-COMP:11060"/>
        <dbReference type="Rhea" id="RHEA-COMP:11605"/>
        <dbReference type="ChEBI" id="CHEBI:15378"/>
        <dbReference type="ChEBI" id="CHEBI:30013"/>
        <dbReference type="ChEBI" id="CHEBI:30616"/>
        <dbReference type="ChEBI" id="CHEBI:61977"/>
        <dbReference type="ChEBI" id="CHEBI:456216"/>
        <dbReference type="EC" id="2.7.11.1"/>
    </reaction>
</comment>
<evidence type="ECO:0000256" key="7">
    <source>
        <dbReference type="ARBA" id="ARBA00022527"/>
    </source>
</evidence>
<dbReference type="EC" id="2.7.11.1" evidence="4"/>
<dbReference type="PROSITE" id="PS01245">
    <property type="entry name" value="RIO1"/>
    <property type="match status" value="1"/>
</dbReference>
<evidence type="ECO:0000256" key="13">
    <source>
        <dbReference type="ARBA" id="ARBA00022840"/>
    </source>
</evidence>
<evidence type="ECO:0000256" key="8">
    <source>
        <dbReference type="ARBA" id="ARBA00022553"/>
    </source>
</evidence>
<comment type="subcellular location">
    <subcellularLocation>
        <location evidence="2">Cytoplasm</location>
    </subcellularLocation>
</comment>
<dbReference type="Proteomes" id="UP001145021">
    <property type="component" value="Unassembled WGS sequence"/>
</dbReference>
<keyword evidence="14" id="KW-0460">Magnesium</keyword>
<dbReference type="Gene3D" id="1.10.10.10">
    <property type="entry name" value="Winged helix-like DNA-binding domain superfamily/Winged helix DNA-binding domain"/>
    <property type="match status" value="1"/>
</dbReference>
<keyword evidence="22" id="KW-1185">Reference proteome</keyword>